<dbReference type="EMBL" id="PSQE01000001">
    <property type="protein sequence ID" value="RHN82298.1"/>
    <property type="molecule type" value="Genomic_DNA"/>
</dbReference>
<protein>
    <submittedName>
        <fullName evidence="1 3">Uncharacterized protein</fullName>
    </submittedName>
</protein>
<organism evidence="1 4">
    <name type="scientific">Medicago truncatula</name>
    <name type="common">Barrel medic</name>
    <name type="synonym">Medicago tribuloides</name>
    <dbReference type="NCBI Taxonomy" id="3880"/>
    <lineage>
        <taxon>Eukaryota</taxon>
        <taxon>Viridiplantae</taxon>
        <taxon>Streptophyta</taxon>
        <taxon>Embryophyta</taxon>
        <taxon>Tracheophyta</taxon>
        <taxon>Spermatophyta</taxon>
        <taxon>Magnoliopsida</taxon>
        <taxon>eudicotyledons</taxon>
        <taxon>Gunneridae</taxon>
        <taxon>Pentapetalae</taxon>
        <taxon>rosids</taxon>
        <taxon>fabids</taxon>
        <taxon>Fabales</taxon>
        <taxon>Fabaceae</taxon>
        <taxon>Papilionoideae</taxon>
        <taxon>50 kb inversion clade</taxon>
        <taxon>NPAAA clade</taxon>
        <taxon>Hologalegina</taxon>
        <taxon>IRL clade</taxon>
        <taxon>Trifolieae</taxon>
        <taxon>Medicago</taxon>
    </lineage>
</organism>
<reference evidence="2" key="4">
    <citation type="journal article" date="2018" name="Nat. Plants">
        <title>Whole-genome landscape of Medicago truncatula symbiotic genes.</title>
        <authorList>
            <person name="Pecrix Y."/>
            <person name="Gamas P."/>
            <person name="Carrere S."/>
        </authorList>
    </citation>
    <scope>NUCLEOTIDE SEQUENCE</scope>
    <source>
        <tissue evidence="2">Leaves</tissue>
    </source>
</reference>
<reference evidence="3" key="3">
    <citation type="submission" date="2015-04" db="UniProtKB">
        <authorList>
            <consortium name="EnsemblPlants"/>
        </authorList>
    </citation>
    <scope>IDENTIFICATION</scope>
    <source>
        <strain evidence="3">cv. Jemalong A17</strain>
    </source>
</reference>
<evidence type="ECO:0000313" key="2">
    <source>
        <dbReference type="EMBL" id="RHN82298.1"/>
    </source>
</evidence>
<sequence length="76" mass="8498">MQNHGIHGLRPLSPFIPILIHLLNKRLRLRATSSEAKFMSPSHGARVFGVRSCGSHFDSHASFHSSLPLRGLRDEN</sequence>
<dbReference type="AlphaFoldDB" id="A0A072W1H0"/>
<gene>
    <name evidence="1" type="ordered locus">MTR_1g108305</name>
    <name evidence="2" type="ORF">MtrunA17_Chr1g0208451</name>
</gene>
<proteinExistence type="predicted"/>
<dbReference type="Gramene" id="rna6453">
    <property type="protein sequence ID" value="RHN82298.1"/>
    <property type="gene ID" value="gene6453"/>
</dbReference>
<dbReference type="Proteomes" id="UP000002051">
    <property type="component" value="Unassembled WGS sequence"/>
</dbReference>
<evidence type="ECO:0000313" key="1">
    <source>
        <dbReference type="EMBL" id="KEH44135.1"/>
    </source>
</evidence>
<reference evidence="1 4" key="1">
    <citation type="journal article" date="2011" name="Nature">
        <title>The Medicago genome provides insight into the evolution of rhizobial symbioses.</title>
        <authorList>
            <person name="Young N.D."/>
            <person name="Debelle F."/>
            <person name="Oldroyd G.E."/>
            <person name="Geurts R."/>
            <person name="Cannon S.B."/>
            <person name="Udvardi M.K."/>
            <person name="Benedito V.A."/>
            <person name="Mayer K.F."/>
            <person name="Gouzy J."/>
            <person name="Schoof H."/>
            <person name="Van de Peer Y."/>
            <person name="Proost S."/>
            <person name="Cook D.R."/>
            <person name="Meyers B.C."/>
            <person name="Spannagl M."/>
            <person name="Cheung F."/>
            <person name="De Mita S."/>
            <person name="Krishnakumar V."/>
            <person name="Gundlach H."/>
            <person name="Zhou S."/>
            <person name="Mudge J."/>
            <person name="Bharti A.K."/>
            <person name="Murray J.D."/>
            <person name="Naoumkina M.A."/>
            <person name="Rosen B."/>
            <person name="Silverstein K.A."/>
            <person name="Tang H."/>
            <person name="Rombauts S."/>
            <person name="Zhao P.X."/>
            <person name="Zhou P."/>
            <person name="Barbe V."/>
            <person name="Bardou P."/>
            <person name="Bechner M."/>
            <person name="Bellec A."/>
            <person name="Berger A."/>
            <person name="Berges H."/>
            <person name="Bidwell S."/>
            <person name="Bisseling T."/>
            <person name="Choisne N."/>
            <person name="Couloux A."/>
            <person name="Denny R."/>
            <person name="Deshpande S."/>
            <person name="Dai X."/>
            <person name="Doyle J.J."/>
            <person name="Dudez A.M."/>
            <person name="Farmer A.D."/>
            <person name="Fouteau S."/>
            <person name="Franken C."/>
            <person name="Gibelin C."/>
            <person name="Gish J."/>
            <person name="Goldstein S."/>
            <person name="Gonzalez A.J."/>
            <person name="Green P.J."/>
            <person name="Hallab A."/>
            <person name="Hartog M."/>
            <person name="Hua A."/>
            <person name="Humphray S.J."/>
            <person name="Jeong D.H."/>
            <person name="Jing Y."/>
            <person name="Jocker A."/>
            <person name="Kenton S.M."/>
            <person name="Kim D.J."/>
            <person name="Klee K."/>
            <person name="Lai H."/>
            <person name="Lang C."/>
            <person name="Lin S."/>
            <person name="Macmil S.L."/>
            <person name="Magdelenat G."/>
            <person name="Matthews L."/>
            <person name="McCorrison J."/>
            <person name="Monaghan E.L."/>
            <person name="Mun J.H."/>
            <person name="Najar F.Z."/>
            <person name="Nicholson C."/>
            <person name="Noirot C."/>
            <person name="O'Bleness M."/>
            <person name="Paule C.R."/>
            <person name="Poulain J."/>
            <person name="Prion F."/>
            <person name="Qin B."/>
            <person name="Qu C."/>
            <person name="Retzel E.F."/>
            <person name="Riddle C."/>
            <person name="Sallet E."/>
            <person name="Samain S."/>
            <person name="Samson N."/>
            <person name="Sanders I."/>
            <person name="Saurat O."/>
            <person name="Scarpelli C."/>
            <person name="Schiex T."/>
            <person name="Segurens B."/>
            <person name="Severin A.J."/>
            <person name="Sherrier D.J."/>
            <person name="Shi R."/>
            <person name="Sims S."/>
            <person name="Singer S.R."/>
            <person name="Sinharoy S."/>
            <person name="Sterck L."/>
            <person name="Viollet A."/>
            <person name="Wang B.B."/>
            <person name="Wang K."/>
            <person name="Wang M."/>
            <person name="Wang X."/>
            <person name="Warfsmann J."/>
            <person name="Weissenbach J."/>
            <person name="White D.D."/>
            <person name="White J.D."/>
            <person name="Wiley G.B."/>
            <person name="Wincker P."/>
            <person name="Xing Y."/>
            <person name="Yang L."/>
            <person name="Yao Z."/>
            <person name="Ying F."/>
            <person name="Zhai J."/>
            <person name="Zhou L."/>
            <person name="Zuber A."/>
            <person name="Denarie J."/>
            <person name="Dixon R.A."/>
            <person name="May G.D."/>
            <person name="Schwartz D.C."/>
            <person name="Rogers J."/>
            <person name="Quetier F."/>
            <person name="Town C.D."/>
            <person name="Roe B.A."/>
        </authorList>
    </citation>
    <scope>NUCLEOTIDE SEQUENCE [LARGE SCALE GENOMIC DNA]</scope>
    <source>
        <strain evidence="1">A17</strain>
        <strain evidence="3 4">cv. Jemalong A17</strain>
    </source>
</reference>
<dbReference type="Proteomes" id="UP000265566">
    <property type="component" value="Chromosome 1"/>
</dbReference>
<reference evidence="1 4" key="2">
    <citation type="journal article" date="2014" name="BMC Genomics">
        <title>An improved genome release (version Mt4.0) for the model legume Medicago truncatula.</title>
        <authorList>
            <person name="Tang H."/>
            <person name="Krishnakumar V."/>
            <person name="Bidwell S."/>
            <person name="Rosen B."/>
            <person name="Chan A."/>
            <person name="Zhou S."/>
            <person name="Gentzbittel L."/>
            <person name="Childs K.L."/>
            <person name="Yandell M."/>
            <person name="Gundlach H."/>
            <person name="Mayer K.F."/>
            <person name="Schwartz D.C."/>
            <person name="Town C.D."/>
        </authorList>
    </citation>
    <scope>GENOME REANNOTATION</scope>
    <source>
        <strain evidence="1">A17</strain>
        <strain evidence="3 4">cv. Jemalong A17</strain>
    </source>
</reference>
<accession>A0A072W1H0</accession>
<dbReference type="HOGENOM" id="CLU_2658161_0_0_1"/>
<dbReference type="EMBL" id="CM001217">
    <property type="protein sequence ID" value="KEH44135.1"/>
    <property type="molecule type" value="Genomic_DNA"/>
</dbReference>
<keyword evidence="4" id="KW-1185">Reference proteome</keyword>
<evidence type="ECO:0000313" key="4">
    <source>
        <dbReference type="Proteomes" id="UP000002051"/>
    </source>
</evidence>
<evidence type="ECO:0000313" key="3">
    <source>
        <dbReference type="EnsemblPlants" id="KEH44135"/>
    </source>
</evidence>
<name>A0A072W1H0_MEDTR</name>
<dbReference type="EnsemblPlants" id="KEH44135">
    <property type="protein sequence ID" value="KEH44135"/>
    <property type="gene ID" value="MTR_1g108305"/>
</dbReference>